<accession>A0AAV5CE22</accession>
<dbReference type="AlphaFoldDB" id="A0AAV5CE22"/>
<gene>
    <name evidence="2" type="primary">ga13393</name>
    <name evidence="2" type="ORF">PR202_ga13393</name>
</gene>
<sequence>MDSLEPYIRRPHMAVKANTILLPLEVSLSADVTVMSEAISKEREKNNGSMPLIHGKALYQSYSIKALEVHEEMETVKSQDVSSTHTDLLQSDSSIEKDRSSYESREIGSQDLVMNVDVSLHDGCWISPPEHSFTSSSGCNTGLTQISSSDSLEKIDALMNDGVVIGLQANSQEKGDSCSNEVLIDSVASTRASIHDDETRSVEGKVEFEDSSVAIKQVRGQECDNNDPKSYSDSPTRATRGKTEEG</sequence>
<comment type="caution">
    <text evidence="2">The sequence shown here is derived from an EMBL/GenBank/DDBJ whole genome shotgun (WGS) entry which is preliminary data.</text>
</comment>
<dbReference type="Proteomes" id="UP001054889">
    <property type="component" value="Unassembled WGS sequence"/>
</dbReference>
<dbReference type="EMBL" id="BQKI01000006">
    <property type="protein sequence ID" value="GJM96548.1"/>
    <property type="molecule type" value="Genomic_DNA"/>
</dbReference>
<evidence type="ECO:0000313" key="2">
    <source>
        <dbReference type="EMBL" id="GJM96548.1"/>
    </source>
</evidence>
<name>A0AAV5CE22_ELECO</name>
<feature type="compositionally biased region" description="Polar residues" evidence="1">
    <location>
        <begin position="228"/>
        <end position="237"/>
    </location>
</feature>
<evidence type="ECO:0000256" key="1">
    <source>
        <dbReference type="SAM" id="MobiDB-lite"/>
    </source>
</evidence>
<protein>
    <submittedName>
        <fullName evidence="2">Uncharacterized protein</fullName>
    </submittedName>
</protein>
<evidence type="ECO:0000313" key="3">
    <source>
        <dbReference type="Proteomes" id="UP001054889"/>
    </source>
</evidence>
<keyword evidence="3" id="KW-1185">Reference proteome</keyword>
<feature type="region of interest" description="Disordered" evidence="1">
    <location>
        <begin position="216"/>
        <end position="246"/>
    </location>
</feature>
<reference evidence="2" key="2">
    <citation type="submission" date="2021-12" db="EMBL/GenBank/DDBJ databases">
        <title>Resequencing data analysis of finger millet.</title>
        <authorList>
            <person name="Hatakeyama M."/>
            <person name="Aluri S."/>
            <person name="Balachadran M.T."/>
            <person name="Sivarajan S.R."/>
            <person name="Poveda L."/>
            <person name="Shimizu-Inatsugi R."/>
            <person name="Schlapbach R."/>
            <person name="Sreeman S.M."/>
            <person name="Shimizu K.K."/>
        </authorList>
    </citation>
    <scope>NUCLEOTIDE SEQUENCE</scope>
</reference>
<feature type="compositionally biased region" description="Polar residues" evidence="1">
    <location>
        <begin position="78"/>
        <end position="93"/>
    </location>
</feature>
<feature type="compositionally biased region" description="Basic and acidic residues" evidence="1">
    <location>
        <begin position="94"/>
        <end position="104"/>
    </location>
</feature>
<reference evidence="2" key="1">
    <citation type="journal article" date="2018" name="DNA Res.">
        <title>Multiple hybrid de novo genome assembly of finger millet, an orphan allotetraploid crop.</title>
        <authorList>
            <person name="Hatakeyama M."/>
            <person name="Aluri S."/>
            <person name="Balachadran M.T."/>
            <person name="Sivarajan S.R."/>
            <person name="Patrignani A."/>
            <person name="Gruter S."/>
            <person name="Poveda L."/>
            <person name="Shimizu-Inatsugi R."/>
            <person name="Baeten J."/>
            <person name="Francoijs K.J."/>
            <person name="Nataraja K.N."/>
            <person name="Reddy Y.A.N."/>
            <person name="Phadnis S."/>
            <person name="Ravikumar R.L."/>
            <person name="Schlapbach R."/>
            <person name="Sreeman S.M."/>
            <person name="Shimizu K.K."/>
        </authorList>
    </citation>
    <scope>NUCLEOTIDE SEQUENCE</scope>
</reference>
<feature type="region of interest" description="Disordered" evidence="1">
    <location>
        <begin position="76"/>
        <end position="104"/>
    </location>
</feature>
<proteinExistence type="predicted"/>
<organism evidence="2 3">
    <name type="scientific">Eleusine coracana subsp. coracana</name>
    <dbReference type="NCBI Taxonomy" id="191504"/>
    <lineage>
        <taxon>Eukaryota</taxon>
        <taxon>Viridiplantae</taxon>
        <taxon>Streptophyta</taxon>
        <taxon>Embryophyta</taxon>
        <taxon>Tracheophyta</taxon>
        <taxon>Spermatophyta</taxon>
        <taxon>Magnoliopsida</taxon>
        <taxon>Liliopsida</taxon>
        <taxon>Poales</taxon>
        <taxon>Poaceae</taxon>
        <taxon>PACMAD clade</taxon>
        <taxon>Chloridoideae</taxon>
        <taxon>Cynodonteae</taxon>
        <taxon>Eleusininae</taxon>
        <taxon>Eleusine</taxon>
    </lineage>
</organism>